<dbReference type="OrthoDB" id="194358at2759"/>
<dbReference type="Gene3D" id="1.25.40.20">
    <property type="entry name" value="Ankyrin repeat-containing domain"/>
    <property type="match status" value="1"/>
</dbReference>
<dbReference type="EMBL" id="CAIX01000028">
    <property type="protein sequence ID" value="CCI42030.1"/>
    <property type="molecule type" value="Genomic_DNA"/>
</dbReference>
<dbReference type="PROSITE" id="PS50088">
    <property type="entry name" value="ANK_REPEAT"/>
    <property type="match status" value="2"/>
</dbReference>
<organism evidence="4 5">
    <name type="scientific">Albugo candida</name>
    <dbReference type="NCBI Taxonomy" id="65357"/>
    <lineage>
        <taxon>Eukaryota</taxon>
        <taxon>Sar</taxon>
        <taxon>Stramenopiles</taxon>
        <taxon>Oomycota</taxon>
        <taxon>Peronosporomycetes</taxon>
        <taxon>Albuginales</taxon>
        <taxon>Albuginaceae</taxon>
        <taxon>Albugo</taxon>
    </lineage>
</organism>
<reference evidence="4 5" key="1">
    <citation type="submission" date="2012-05" db="EMBL/GenBank/DDBJ databases">
        <title>Recombination and specialization in a pathogen metapopulation.</title>
        <authorList>
            <person name="Gardiner A."/>
            <person name="Kemen E."/>
            <person name="Schultz-Larsen T."/>
            <person name="MacLean D."/>
            <person name="Van Oosterhout C."/>
            <person name="Jones J.D.G."/>
        </authorList>
    </citation>
    <scope>NUCLEOTIDE SEQUENCE [LARGE SCALE GENOMIC DNA]</scope>
    <source>
        <strain evidence="4 5">Ac Nc2</strain>
    </source>
</reference>
<dbReference type="InterPro" id="IPR036770">
    <property type="entry name" value="Ankyrin_rpt-contain_sf"/>
</dbReference>
<keyword evidence="5" id="KW-1185">Reference proteome</keyword>
<sequence length="431" mass="48030">MRHDLWDLIQGDCDIDAIRSASSSVVIGEGLQLDGWNPVHYLCDNSVIPGNVREKALAFFLQQQPVFCGQIDENGYTPLHILCRNKSRTKLSDSLNLLISTYNANINAKTTDGQNMTPIHLLCSNSSAMDSAALETLLKAQADISTRDRNGNSPLHRLAENANITDDCVQIMCKFGADWNVINEFSMNAFHYLCQNQRVSSTMIAIAFKHKANPNILSDIGSTPLHYLCQNGNLNVSLMQVFLANKSTNTTIRNSLGKLAFDDISGDKIECKKYVREHSAPNLGFHNATSACFLGGEDPGDLPTSLQHILIKWNESLPPFDMAFYTAICCDPKFDSAYKSLQTFSVRLLDEPSNQSMLAAWEAKLASWRKQILIAYAALVRPSIWSQEASSRLRNVPEDLQMKKADIDSIWNKYSKSGQTSQRLSMLQPLL</sequence>
<feature type="repeat" description="ANK" evidence="3">
    <location>
        <begin position="150"/>
        <end position="184"/>
    </location>
</feature>
<accession>A0A024G6U1</accession>
<evidence type="ECO:0000313" key="5">
    <source>
        <dbReference type="Proteomes" id="UP000053237"/>
    </source>
</evidence>
<dbReference type="PANTHER" id="PTHR24189">
    <property type="entry name" value="MYOTROPHIN"/>
    <property type="match status" value="1"/>
</dbReference>
<dbReference type="SMART" id="SM00248">
    <property type="entry name" value="ANK"/>
    <property type="match status" value="6"/>
</dbReference>
<dbReference type="Pfam" id="PF00023">
    <property type="entry name" value="Ank"/>
    <property type="match status" value="1"/>
</dbReference>
<keyword evidence="2 3" id="KW-0040">ANK repeat</keyword>
<evidence type="ECO:0000256" key="3">
    <source>
        <dbReference type="PROSITE-ProRule" id="PRU00023"/>
    </source>
</evidence>
<feature type="repeat" description="ANK" evidence="3">
    <location>
        <begin position="114"/>
        <end position="149"/>
    </location>
</feature>
<evidence type="ECO:0000256" key="1">
    <source>
        <dbReference type="ARBA" id="ARBA00022737"/>
    </source>
</evidence>
<dbReference type="InParanoid" id="A0A024G6U1"/>
<keyword evidence="1" id="KW-0677">Repeat</keyword>
<evidence type="ECO:0000256" key="2">
    <source>
        <dbReference type="ARBA" id="ARBA00023043"/>
    </source>
</evidence>
<dbReference type="Proteomes" id="UP000053237">
    <property type="component" value="Unassembled WGS sequence"/>
</dbReference>
<proteinExistence type="predicted"/>
<gene>
    <name evidence="4" type="ORF">BN9_028140</name>
</gene>
<dbReference type="AlphaFoldDB" id="A0A024G6U1"/>
<dbReference type="SUPFAM" id="SSF48403">
    <property type="entry name" value="Ankyrin repeat"/>
    <property type="match status" value="1"/>
</dbReference>
<dbReference type="Pfam" id="PF12796">
    <property type="entry name" value="Ank_2"/>
    <property type="match status" value="1"/>
</dbReference>
<dbReference type="InterPro" id="IPR050745">
    <property type="entry name" value="Multifunctional_regulatory"/>
</dbReference>
<dbReference type="STRING" id="65357.A0A024G6U1"/>
<dbReference type="InterPro" id="IPR002110">
    <property type="entry name" value="Ankyrin_rpt"/>
</dbReference>
<evidence type="ECO:0000313" key="4">
    <source>
        <dbReference type="EMBL" id="CCI42030.1"/>
    </source>
</evidence>
<protein>
    <submittedName>
        <fullName evidence="4">Uncharacterized protein</fullName>
    </submittedName>
</protein>
<comment type="caution">
    <text evidence="4">The sequence shown here is derived from an EMBL/GenBank/DDBJ whole genome shotgun (WGS) entry which is preliminary data.</text>
</comment>
<name>A0A024G6U1_9STRA</name>